<dbReference type="InterPro" id="IPR053864">
    <property type="entry name" value="DUF6933"/>
</dbReference>
<dbReference type="RefSeq" id="WP_123094024.1">
    <property type="nucleotide sequence ID" value="NZ_RIZG01000001.1"/>
</dbReference>
<name>A0A3M8QAE6_9GAMM</name>
<evidence type="ECO:0000259" key="2">
    <source>
        <dbReference type="Pfam" id="PF22016"/>
    </source>
</evidence>
<dbReference type="EMBL" id="RIZG01000001">
    <property type="protein sequence ID" value="RNF52681.1"/>
    <property type="molecule type" value="Genomic_DNA"/>
</dbReference>
<gene>
    <name evidence="3" type="ORF">EBI00_00740</name>
</gene>
<feature type="compositionally biased region" description="Basic and acidic residues" evidence="1">
    <location>
        <begin position="284"/>
        <end position="302"/>
    </location>
</feature>
<dbReference type="OrthoDB" id="6947307at2"/>
<comment type="caution">
    <text evidence="3">The sequence shown here is derived from an EMBL/GenBank/DDBJ whole genome shotgun (WGS) entry which is preliminary data.</text>
</comment>
<accession>A0A3M8QAE6</accession>
<sequence>MWVFNCTKAAMECFTTTVKGEKRTCVTTPPHKTIAESIAQAKEGVVFPDRLGLTDAYDTEWHWLVHCISVKRQKYLLVMDYNTRYCMTMLAPKKGDVSGFLNDFEGHLYLNVMGITAPHNMNVEEIAESLDACHQRGNSALFYQRNDRSTQAHINDVSWHLQRHCYEDFMLEEEEDLLDFNLYTGEIPRHAKGQKDHFYPVQAFLLQWLNAYSLDPEKTITPNLLEMKNYFQHFSLDTMLEDLDDNTADAALDELLKSLPEGIAHLSEGLSNKKNAKTKNAKPSPEKNKDVKQKAVKHKDNVIDLSAYQKKQ</sequence>
<evidence type="ECO:0000256" key="1">
    <source>
        <dbReference type="SAM" id="MobiDB-lite"/>
    </source>
</evidence>
<proteinExistence type="predicted"/>
<dbReference type="AlphaFoldDB" id="A0A3M8QAE6"/>
<keyword evidence="4" id="KW-1185">Reference proteome</keyword>
<reference evidence="3 4" key="1">
    <citation type="journal article" date="2012" name="Int. J. Syst. Evol. Microbiol.">
        <title>Marinomonas hwangdonensis sp. nov., isolated from seawater.</title>
        <authorList>
            <person name="Jung Y.T."/>
            <person name="Oh T.K."/>
            <person name="Yoon J.H."/>
        </authorList>
    </citation>
    <scope>NUCLEOTIDE SEQUENCE [LARGE SCALE GENOMIC DNA]</scope>
    <source>
        <strain evidence="3 4">HDW-15</strain>
    </source>
</reference>
<dbReference type="Proteomes" id="UP000280507">
    <property type="component" value="Unassembled WGS sequence"/>
</dbReference>
<evidence type="ECO:0000313" key="3">
    <source>
        <dbReference type="EMBL" id="RNF52681.1"/>
    </source>
</evidence>
<evidence type="ECO:0000313" key="4">
    <source>
        <dbReference type="Proteomes" id="UP000280507"/>
    </source>
</evidence>
<feature type="region of interest" description="Disordered" evidence="1">
    <location>
        <begin position="267"/>
        <end position="312"/>
    </location>
</feature>
<feature type="domain" description="DUF6933" evidence="2">
    <location>
        <begin position="61"/>
        <end position="202"/>
    </location>
</feature>
<dbReference type="Pfam" id="PF22016">
    <property type="entry name" value="DUF6933"/>
    <property type="match status" value="1"/>
</dbReference>
<organism evidence="3 4">
    <name type="scientific">Marinomonas hwangdonensis</name>
    <dbReference type="NCBI Taxonomy" id="1053647"/>
    <lineage>
        <taxon>Bacteria</taxon>
        <taxon>Pseudomonadati</taxon>
        <taxon>Pseudomonadota</taxon>
        <taxon>Gammaproteobacteria</taxon>
        <taxon>Oceanospirillales</taxon>
        <taxon>Oceanospirillaceae</taxon>
        <taxon>Marinomonas</taxon>
    </lineage>
</organism>
<protein>
    <recommendedName>
        <fullName evidence="2">DUF6933 domain-containing protein</fullName>
    </recommendedName>
</protein>